<dbReference type="RefSeq" id="WP_025350981.1">
    <property type="nucleotide sequence ID" value="NZ_CP006850.1"/>
</dbReference>
<dbReference type="HOGENOM" id="CLU_069117_0_0_11"/>
<dbReference type="Pfam" id="PF13452">
    <property type="entry name" value="FAS1_DH_region"/>
    <property type="match status" value="1"/>
</dbReference>
<sequence>MRSTTVDRIDGARSLAGSCYRTPDRYSVTAQRIRAYAAAVHNRHPAHFDRDAAADLGFEGLVAPPTFATLPWLRAAREVLGALYGPRPPRILHAEQLIRIGRPLVAGDVVTTDIHIDSVEHFPDYCALVVTTVLRDLGGTAVQTGTATLLTDSPAARTPRPAVEYLRCHRRPAAVVRTGATDPIAPARVPGPATTPLTAGTELPRRTVSVHRGELLRYAALTGASGRARQRPAACLGMAPGMLRLALTAGVVTSWLGDPARVRVLRAEFSHHCADPAATTEIVEFRGRVRDTGPEHRTLTVDLDARCRGRRLFAHAAAAIEPDDRVPPPT</sequence>
<dbReference type="eggNOG" id="COG2030">
    <property type="taxonomic scope" value="Bacteria"/>
</dbReference>
<evidence type="ECO:0000259" key="1">
    <source>
        <dbReference type="Pfam" id="PF13452"/>
    </source>
</evidence>
<accession>W5TJQ1</accession>
<organism evidence="2 3">
    <name type="scientific">Nocardia nova SH22a</name>
    <dbReference type="NCBI Taxonomy" id="1415166"/>
    <lineage>
        <taxon>Bacteria</taxon>
        <taxon>Bacillati</taxon>
        <taxon>Actinomycetota</taxon>
        <taxon>Actinomycetes</taxon>
        <taxon>Mycobacteriales</taxon>
        <taxon>Nocardiaceae</taxon>
        <taxon>Nocardia</taxon>
    </lineage>
</organism>
<dbReference type="Proteomes" id="UP000019150">
    <property type="component" value="Chromosome"/>
</dbReference>
<dbReference type="PATRIC" id="fig|1415166.3.peg.4948"/>
<evidence type="ECO:0000313" key="2">
    <source>
        <dbReference type="EMBL" id="AHH19585.1"/>
    </source>
</evidence>
<name>W5TJQ1_9NOCA</name>
<keyword evidence="3" id="KW-1185">Reference proteome</keyword>
<protein>
    <submittedName>
        <fullName evidence="2">MaoC-like dehydratase</fullName>
    </submittedName>
</protein>
<dbReference type="AlphaFoldDB" id="W5TJQ1"/>
<dbReference type="STRING" id="1415166.NONO_c48010"/>
<dbReference type="Gene3D" id="3.10.129.10">
    <property type="entry name" value="Hotdog Thioesterase"/>
    <property type="match status" value="2"/>
</dbReference>
<dbReference type="EMBL" id="CP006850">
    <property type="protein sequence ID" value="AHH19585.1"/>
    <property type="molecule type" value="Genomic_DNA"/>
</dbReference>
<dbReference type="OrthoDB" id="4531079at2"/>
<reference evidence="2 3" key="1">
    <citation type="journal article" date="2014" name="Appl. Environ. Microbiol.">
        <title>Insights into the Microbial Degradation of Rubber and Gutta-Percha by Analysis of the Complete Genome of Nocardia nova SH22a.</title>
        <authorList>
            <person name="Luo Q."/>
            <person name="Hiessl S."/>
            <person name="Poehlein A."/>
            <person name="Daniel R."/>
            <person name="Steinbuchel A."/>
        </authorList>
    </citation>
    <scope>NUCLEOTIDE SEQUENCE [LARGE SCALE GENOMIC DNA]</scope>
    <source>
        <strain evidence="2">SH22a</strain>
    </source>
</reference>
<gene>
    <name evidence="2" type="ORF">NONO_c48010</name>
</gene>
<dbReference type="KEGG" id="nno:NONO_c48010"/>
<proteinExistence type="predicted"/>
<evidence type="ECO:0000313" key="3">
    <source>
        <dbReference type="Proteomes" id="UP000019150"/>
    </source>
</evidence>
<dbReference type="InterPro" id="IPR029069">
    <property type="entry name" value="HotDog_dom_sf"/>
</dbReference>
<feature type="domain" description="FAS1-like dehydratase" evidence="1">
    <location>
        <begin position="17"/>
        <end position="142"/>
    </location>
</feature>
<dbReference type="CDD" id="cd03441">
    <property type="entry name" value="R_hydratase_like"/>
    <property type="match status" value="1"/>
</dbReference>
<dbReference type="SUPFAM" id="SSF54637">
    <property type="entry name" value="Thioesterase/thiol ester dehydrase-isomerase"/>
    <property type="match status" value="2"/>
</dbReference>
<dbReference type="InterPro" id="IPR039569">
    <property type="entry name" value="FAS1-like_DH_region"/>
</dbReference>